<dbReference type="Proteomes" id="UP000260644">
    <property type="component" value="Unassembled WGS sequence"/>
</dbReference>
<dbReference type="Gene3D" id="3.40.50.2300">
    <property type="match status" value="1"/>
</dbReference>
<dbReference type="AlphaFoldDB" id="A0A3E1Y628"/>
<dbReference type="CDD" id="cd17535">
    <property type="entry name" value="REC_NarL-like"/>
    <property type="match status" value="1"/>
</dbReference>
<keyword evidence="2 6" id="KW-0238">DNA-binding</keyword>
<feature type="modified residue" description="4-aspartylphosphate" evidence="3">
    <location>
        <position position="55"/>
    </location>
</feature>
<dbReference type="RefSeq" id="WP_116977737.1">
    <property type="nucleotide sequence ID" value="NZ_QPMM01000011.1"/>
</dbReference>
<dbReference type="SMART" id="SM00421">
    <property type="entry name" value="HTH_LUXR"/>
    <property type="match status" value="1"/>
</dbReference>
<name>A0A3E1Y628_9BACT</name>
<dbReference type="SUPFAM" id="SSF46894">
    <property type="entry name" value="C-terminal effector domain of the bipartite response regulators"/>
    <property type="match status" value="1"/>
</dbReference>
<dbReference type="InterPro" id="IPR016032">
    <property type="entry name" value="Sig_transdc_resp-reg_C-effctor"/>
</dbReference>
<evidence type="ECO:0000256" key="2">
    <source>
        <dbReference type="ARBA" id="ARBA00023125"/>
    </source>
</evidence>
<protein>
    <submittedName>
        <fullName evidence="6">DNA-binding response regulator</fullName>
    </submittedName>
</protein>
<accession>A0A3E1Y628</accession>
<evidence type="ECO:0000313" key="6">
    <source>
        <dbReference type="EMBL" id="RFS20175.1"/>
    </source>
</evidence>
<dbReference type="EMBL" id="QPMM01000011">
    <property type="protein sequence ID" value="RFS20175.1"/>
    <property type="molecule type" value="Genomic_DNA"/>
</dbReference>
<dbReference type="SMART" id="SM00448">
    <property type="entry name" value="REC"/>
    <property type="match status" value="1"/>
</dbReference>
<dbReference type="InterPro" id="IPR000792">
    <property type="entry name" value="Tscrpt_reg_LuxR_C"/>
</dbReference>
<gene>
    <name evidence="6" type="ORF">DVR12_20895</name>
</gene>
<dbReference type="GO" id="GO:0000160">
    <property type="term" value="P:phosphorelay signal transduction system"/>
    <property type="evidence" value="ECO:0007669"/>
    <property type="project" value="InterPro"/>
</dbReference>
<dbReference type="InterPro" id="IPR058245">
    <property type="entry name" value="NreC/VraR/RcsB-like_REC"/>
</dbReference>
<evidence type="ECO:0000313" key="7">
    <source>
        <dbReference type="Proteomes" id="UP000260644"/>
    </source>
</evidence>
<dbReference type="Pfam" id="PF00196">
    <property type="entry name" value="GerE"/>
    <property type="match status" value="1"/>
</dbReference>
<keyword evidence="7" id="KW-1185">Reference proteome</keyword>
<dbReference type="SUPFAM" id="SSF52172">
    <property type="entry name" value="CheY-like"/>
    <property type="match status" value="1"/>
</dbReference>
<dbReference type="InterPro" id="IPR039420">
    <property type="entry name" value="WalR-like"/>
</dbReference>
<dbReference type="PANTHER" id="PTHR43214">
    <property type="entry name" value="TWO-COMPONENT RESPONSE REGULATOR"/>
    <property type="match status" value="1"/>
</dbReference>
<dbReference type="PROSITE" id="PS50043">
    <property type="entry name" value="HTH_LUXR_2"/>
    <property type="match status" value="1"/>
</dbReference>
<organism evidence="6 7">
    <name type="scientific">Chitinophaga silvatica</name>
    <dbReference type="NCBI Taxonomy" id="2282649"/>
    <lineage>
        <taxon>Bacteria</taxon>
        <taxon>Pseudomonadati</taxon>
        <taxon>Bacteroidota</taxon>
        <taxon>Chitinophagia</taxon>
        <taxon>Chitinophagales</taxon>
        <taxon>Chitinophagaceae</taxon>
        <taxon>Chitinophaga</taxon>
    </lineage>
</organism>
<dbReference type="PROSITE" id="PS50110">
    <property type="entry name" value="RESPONSE_REGULATORY"/>
    <property type="match status" value="1"/>
</dbReference>
<keyword evidence="1 3" id="KW-0597">Phosphoprotein</keyword>
<comment type="caution">
    <text evidence="6">The sequence shown here is derived from an EMBL/GenBank/DDBJ whole genome shotgun (WGS) entry which is preliminary data.</text>
</comment>
<dbReference type="GO" id="GO:0006355">
    <property type="term" value="P:regulation of DNA-templated transcription"/>
    <property type="evidence" value="ECO:0007669"/>
    <property type="project" value="InterPro"/>
</dbReference>
<dbReference type="GO" id="GO:0003677">
    <property type="term" value="F:DNA binding"/>
    <property type="evidence" value="ECO:0007669"/>
    <property type="project" value="UniProtKB-KW"/>
</dbReference>
<dbReference type="PRINTS" id="PR00038">
    <property type="entry name" value="HTHLUXR"/>
</dbReference>
<dbReference type="InterPro" id="IPR011006">
    <property type="entry name" value="CheY-like_superfamily"/>
</dbReference>
<dbReference type="OrthoDB" id="9797341at2"/>
<sequence>MNCRVLIADDHVLFNDAIKAMLEAVEGITVVGQVSRGNEVIPMIDKTKPDICLLDINMPGQNGLMVAERLKESGSATRVIIISMYQDKRFVTESKRIKADGYLLKDASKAELLAAIEMVMNGETFYDPKLGKDINQHAEDSFIKKFNLTKREIEIIRLVKENMTAREIADKLCLSVLTIETHRRNINLKLGIKNTLSLVRFAETYNI</sequence>
<proteinExistence type="predicted"/>
<dbReference type="Pfam" id="PF00072">
    <property type="entry name" value="Response_reg"/>
    <property type="match status" value="1"/>
</dbReference>
<reference evidence="6 7" key="1">
    <citation type="submission" date="2018-07" db="EMBL/GenBank/DDBJ databases">
        <title>Chitinophaga K2CV101002-2 sp. nov., isolated from a monsoon evergreen broad-leaved forest soil.</title>
        <authorList>
            <person name="Lv Y."/>
        </authorList>
    </citation>
    <scope>NUCLEOTIDE SEQUENCE [LARGE SCALE GENOMIC DNA]</scope>
    <source>
        <strain evidence="6 7">GDMCC 1.1288</strain>
    </source>
</reference>
<evidence type="ECO:0000256" key="3">
    <source>
        <dbReference type="PROSITE-ProRule" id="PRU00169"/>
    </source>
</evidence>
<evidence type="ECO:0000259" key="5">
    <source>
        <dbReference type="PROSITE" id="PS50110"/>
    </source>
</evidence>
<dbReference type="InterPro" id="IPR001789">
    <property type="entry name" value="Sig_transdc_resp-reg_receiver"/>
</dbReference>
<dbReference type="CDD" id="cd06170">
    <property type="entry name" value="LuxR_C_like"/>
    <property type="match status" value="1"/>
</dbReference>
<feature type="domain" description="HTH luxR-type" evidence="4">
    <location>
        <begin position="141"/>
        <end position="206"/>
    </location>
</feature>
<feature type="domain" description="Response regulatory" evidence="5">
    <location>
        <begin position="4"/>
        <end position="120"/>
    </location>
</feature>
<evidence type="ECO:0000256" key="1">
    <source>
        <dbReference type="ARBA" id="ARBA00022553"/>
    </source>
</evidence>
<evidence type="ECO:0000259" key="4">
    <source>
        <dbReference type="PROSITE" id="PS50043"/>
    </source>
</evidence>